<dbReference type="AlphaFoldDB" id="A0AAD7FAL9"/>
<gene>
    <name evidence="2" type="ORF">B0H17DRAFT_1117196</name>
</gene>
<feature type="region of interest" description="Disordered" evidence="1">
    <location>
        <begin position="349"/>
        <end position="368"/>
    </location>
</feature>
<name>A0AAD7FAL9_MYCRO</name>
<evidence type="ECO:0000313" key="2">
    <source>
        <dbReference type="EMBL" id="KAJ7612416.1"/>
    </source>
</evidence>
<dbReference type="EMBL" id="JARKIE010000944">
    <property type="protein sequence ID" value="KAJ7612416.1"/>
    <property type="molecule type" value="Genomic_DNA"/>
</dbReference>
<evidence type="ECO:0000256" key="1">
    <source>
        <dbReference type="SAM" id="MobiDB-lite"/>
    </source>
</evidence>
<dbReference type="Proteomes" id="UP001221757">
    <property type="component" value="Unassembled WGS sequence"/>
</dbReference>
<accession>A0AAD7FAL9</accession>
<evidence type="ECO:0000313" key="3">
    <source>
        <dbReference type="Proteomes" id="UP001221757"/>
    </source>
</evidence>
<comment type="caution">
    <text evidence="2">The sequence shown here is derived from an EMBL/GenBank/DDBJ whole genome shotgun (WGS) entry which is preliminary data.</text>
</comment>
<organism evidence="2 3">
    <name type="scientific">Mycena rosella</name>
    <name type="common">Pink bonnet</name>
    <name type="synonym">Agaricus rosellus</name>
    <dbReference type="NCBI Taxonomy" id="1033263"/>
    <lineage>
        <taxon>Eukaryota</taxon>
        <taxon>Fungi</taxon>
        <taxon>Dikarya</taxon>
        <taxon>Basidiomycota</taxon>
        <taxon>Agaricomycotina</taxon>
        <taxon>Agaricomycetes</taxon>
        <taxon>Agaricomycetidae</taxon>
        <taxon>Agaricales</taxon>
        <taxon>Marasmiineae</taxon>
        <taxon>Mycenaceae</taxon>
        <taxon>Mycena</taxon>
    </lineage>
</organism>
<sequence length="421" mass="46518">MSKISIDGGGITEKRFAYIPAIPGFAPEVIQAEGSGDTVSTKTTGSLRSTTRQDEIHRLLTMLQDVLKVIPTDVMLNEKDFSLEHDSNRAWMTPMVHKHHDLWATVAISPCLADLVQLEACFTIDNLLRKKLVDRKRGDPGRSNYHLTMINANLTDKYEFIVLHPAHFLIDGEALKIRGDDGLHKDYYVSLDGVLKDGQNVPLPLFTLRQPRADAKAKLNPTLVNFAAAIRFRRFRRMSHAPLGDHAEEVIDASLKLWEAILWKPTPPEAGAAKISASTAVEFGSADRTTATPLTLSGPHSEDRAKVEVAGGGGDGGELMTELMLEWTLGGYGMSGLFYFSKYTRPLDRRRHSTNTPAPSRPERPAPSRLVCHLGVTTRWSAGEGELRRESRRPRGAAVAVWLGPRALGRRGRFCESGGRL</sequence>
<keyword evidence="3" id="KW-1185">Reference proteome</keyword>
<protein>
    <submittedName>
        <fullName evidence="2">Uncharacterized protein</fullName>
    </submittedName>
</protein>
<reference evidence="2" key="1">
    <citation type="submission" date="2023-03" db="EMBL/GenBank/DDBJ databases">
        <title>Massive genome expansion in bonnet fungi (Mycena s.s.) driven by repeated elements and novel gene families across ecological guilds.</title>
        <authorList>
            <consortium name="Lawrence Berkeley National Laboratory"/>
            <person name="Harder C.B."/>
            <person name="Miyauchi S."/>
            <person name="Viragh M."/>
            <person name="Kuo A."/>
            <person name="Thoen E."/>
            <person name="Andreopoulos B."/>
            <person name="Lu D."/>
            <person name="Skrede I."/>
            <person name="Drula E."/>
            <person name="Henrissat B."/>
            <person name="Morin E."/>
            <person name="Kohler A."/>
            <person name="Barry K."/>
            <person name="LaButti K."/>
            <person name="Morin E."/>
            <person name="Salamov A."/>
            <person name="Lipzen A."/>
            <person name="Mereny Z."/>
            <person name="Hegedus B."/>
            <person name="Baldrian P."/>
            <person name="Stursova M."/>
            <person name="Weitz H."/>
            <person name="Taylor A."/>
            <person name="Grigoriev I.V."/>
            <person name="Nagy L.G."/>
            <person name="Martin F."/>
            <person name="Kauserud H."/>
        </authorList>
    </citation>
    <scope>NUCLEOTIDE SEQUENCE</scope>
    <source>
        <strain evidence="2">CBHHK067</strain>
    </source>
</reference>
<proteinExistence type="predicted"/>